<comment type="caution">
    <text evidence="9">The sequence shown here is derived from an EMBL/GenBank/DDBJ whole genome shotgun (WGS) entry which is preliminary data.</text>
</comment>
<evidence type="ECO:0000256" key="4">
    <source>
        <dbReference type="ARBA" id="ARBA00022490"/>
    </source>
</evidence>
<dbReference type="SMART" id="SM00392">
    <property type="entry name" value="PROF"/>
    <property type="match status" value="1"/>
</dbReference>
<comment type="subunit">
    <text evidence="3">Occurs in many kinds of cells as a complex with monomeric actin in a 1:1 ratio.</text>
</comment>
<feature type="compositionally biased region" description="Basic residues" evidence="8">
    <location>
        <begin position="188"/>
        <end position="210"/>
    </location>
</feature>
<organism evidence="9 10">
    <name type="scientific">Scylla paramamosain</name>
    <name type="common">Mud crab</name>
    <dbReference type="NCBI Taxonomy" id="85552"/>
    <lineage>
        <taxon>Eukaryota</taxon>
        <taxon>Metazoa</taxon>
        <taxon>Ecdysozoa</taxon>
        <taxon>Arthropoda</taxon>
        <taxon>Crustacea</taxon>
        <taxon>Multicrustacea</taxon>
        <taxon>Malacostraca</taxon>
        <taxon>Eumalacostraca</taxon>
        <taxon>Eucarida</taxon>
        <taxon>Decapoda</taxon>
        <taxon>Pleocyemata</taxon>
        <taxon>Brachyura</taxon>
        <taxon>Eubrachyura</taxon>
        <taxon>Portunoidea</taxon>
        <taxon>Portunidae</taxon>
        <taxon>Portuninae</taxon>
        <taxon>Scylla</taxon>
    </lineage>
</organism>
<dbReference type="GO" id="GO:0005856">
    <property type="term" value="C:cytoskeleton"/>
    <property type="evidence" value="ECO:0007669"/>
    <property type="project" value="UniProtKB-SubCell"/>
</dbReference>
<evidence type="ECO:0000313" key="10">
    <source>
        <dbReference type="Proteomes" id="UP001487740"/>
    </source>
</evidence>
<comment type="subcellular location">
    <subcellularLocation>
        <location evidence="1">Cytoplasm</location>
        <location evidence="1">Cytoskeleton</location>
    </subcellularLocation>
</comment>
<evidence type="ECO:0000256" key="8">
    <source>
        <dbReference type="SAM" id="MobiDB-lite"/>
    </source>
</evidence>
<feature type="region of interest" description="Disordered" evidence="8">
    <location>
        <begin position="1"/>
        <end position="53"/>
    </location>
</feature>
<dbReference type="GO" id="GO:0003785">
    <property type="term" value="F:actin monomer binding"/>
    <property type="evidence" value="ECO:0007669"/>
    <property type="project" value="TreeGrafter"/>
</dbReference>
<dbReference type="InterPro" id="IPR048278">
    <property type="entry name" value="PFN"/>
</dbReference>
<accession>A0AAW0T4F9</accession>
<evidence type="ECO:0000256" key="1">
    <source>
        <dbReference type="ARBA" id="ARBA00004245"/>
    </source>
</evidence>
<dbReference type="GO" id="GO:0005938">
    <property type="term" value="C:cell cortex"/>
    <property type="evidence" value="ECO:0007669"/>
    <property type="project" value="TreeGrafter"/>
</dbReference>
<feature type="region of interest" description="Disordered" evidence="8">
    <location>
        <begin position="295"/>
        <end position="316"/>
    </location>
</feature>
<dbReference type="InterPro" id="IPR005455">
    <property type="entry name" value="PFN_euk"/>
</dbReference>
<keyword evidence="10" id="KW-1185">Reference proteome</keyword>
<feature type="region of interest" description="Disordered" evidence="8">
    <location>
        <begin position="256"/>
        <end position="280"/>
    </location>
</feature>
<feature type="compositionally biased region" description="Basic and acidic residues" evidence="8">
    <location>
        <begin position="16"/>
        <end position="38"/>
    </location>
</feature>
<gene>
    <name evidence="9" type="ORF">O3P69_015304</name>
</gene>
<feature type="region of interest" description="Disordered" evidence="8">
    <location>
        <begin position="174"/>
        <end position="220"/>
    </location>
</feature>
<protein>
    <recommendedName>
        <fullName evidence="7">Profilin</fullName>
    </recommendedName>
</protein>
<feature type="compositionally biased region" description="Basic and acidic residues" evidence="8">
    <location>
        <begin position="256"/>
        <end position="266"/>
    </location>
</feature>
<evidence type="ECO:0000256" key="3">
    <source>
        <dbReference type="ARBA" id="ARBA00011583"/>
    </source>
</evidence>
<keyword evidence="4" id="KW-0963">Cytoplasm</keyword>
<dbReference type="EMBL" id="JARAKH010000039">
    <property type="protein sequence ID" value="KAK8382276.1"/>
    <property type="molecule type" value="Genomic_DNA"/>
</dbReference>
<dbReference type="Proteomes" id="UP001487740">
    <property type="component" value="Unassembled WGS sequence"/>
</dbReference>
<dbReference type="PANTHER" id="PTHR11604">
    <property type="entry name" value="PROFILIN"/>
    <property type="match status" value="1"/>
</dbReference>
<feature type="compositionally biased region" description="Basic residues" evidence="8">
    <location>
        <begin position="1"/>
        <end position="12"/>
    </location>
</feature>
<sequence length="439" mass="49178">MKKRMRRKRKQRVGGWKREGVAGVVTERRAESARPPDSRHRHIQEIRPPTHPRGFSPTLIHQASQHLYQANHPDSGNTSKIPFHNVRRRAIKVSHVITPGIPDFRPAFNTCSGNVIHRWLSHCSHGGAPPHRTADRRHSLPLSLHDNAGHCVFLTHTALPRFLNSVSVKHACSRSQTDCSNEEARVTRQPHLHNAHHPKQHSRHRMHPRPSKSPSPASHSFSLEIEQEVATFGSSTIGCDKTTRTLIDAWYRCSEGREGPKQDARQPRYPVAVEGERPGGGRVKEAQAYTQHIYTSPSTLPPRRTKQHCNEEGGGSQGVQATAIEVSTLPYSGPPAPPSPAARPHRRKMSWDSYINNLISSGHVQKAAIYGLDGSKWAASEGFEVSKDEFDAMKAGFSDTKNLTMSGMRVAQTKFFFLSGSDEIFERQERNNWSARSQD</sequence>
<evidence type="ECO:0000256" key="2">
    <source>
        <dbReference type="ARBA" id="ARBA00010058"/>
    </source>
</evidence>
<keyword evidence="5 7" id="KW-0009">Actin-binding</keyword>
<dbReference type="SUPFAM" id="SSF55770">
    <property type="entry name" value="Profilin (actin-binding protein)"/>
    <property type="match status" value="1"/>
</dbReference>
<comment type="similarity">
    <text evidence="2 7">Belongs to the profilin family.</text>
</comment>
<dbReference type="InterPro" id="IPR036140">
    <property type="entry name" value="PFN_sf"/>
</dbReference>
<evidence type="ECO:0000313" key="9">
    <source>
        <dbReference type="EMBL" id="KAK8382276.1"/>
    </source>
</evidence>
<dbReference type="PANTHER" id="PTHR11604:SF0">
    <property type="entry name" value="PROFILIN"/>
    <property type="match status" value="1"/>
</dbReference>
<name>A0AAW0T4F9_SCYPA</name>
<dbReference type="AlphaFoldDB" id="A0AAW0T4F9"/>
<reference evidence="9 10" key="1">
    <citation type="submission" date="2023-03" db="EMBL/GenBank/DDBJ databases">
        <title>High-quality genome of Scylla paramamosain provides insights in environmental adaptation.</title>
        <authorList>
            <person name="Zhang L."/>
        </authorList>
    </citation>
    <scope>NUCLEOTIDE SEQUENCE [LARGE SCALE GENOMIC DNA]</scope>
    <source>
        <strain evidence="9">LZ_2023a</strain>
        <tissue evidence="9">Muscle</tissue>
    </source>
</reference>
<evidence type="ECO:0000256" key="6">
    <source>
        <dbReference type="ARBA" id="ARBA00023212"/>
    </source>
</evidence>
<evidence type="ECO:0000256" key="7">
    <source>
        <dbReference type="RuleBase" id="RU003909"/>
    </source>
</evidence>
<proteinExistence type="inferred from homology"/>
<keyword evidence="6" id="KW-0206">Cytoskeleton</keyword>
<dbReference type="Pfam" id="PF00235">
    <property type="entry name" value="Profilin"/>
    <property type="match status" value="1"/>
</dbReference>
<evidence type="ECO:0000256" key="5">
    <source>
        <dbReference type="ARBA" id="ARBA00023203"/>
    </source>
</evidence>
<dbReference type="Gene3D" id="3.30.450.30">
    <property type="entry name" value="Dynein light chain 2a, cytoplasmic"/>
    <property type="match status" value="1"/>
</dbReference>